<evidence type="ECO:0000313" key="2">
    <source>
        <dbReference type="Proteomes" id="UP000035265"/>
    </source>
</evidence>
<accession>A0A0H2KPE4</accession>
<sequence length="170" mass="18966">MIELFARDIDVHYGFVHLREEDGDWPELSREGRENGLLEHGPADALAMTTGLHTGAVPLRVEWHPVEPPFDDAWQDVVEASVELTTPHLLIASFDDGEPVSAPHLGWHRARYVASEMDAGRAMDCPVDGESAPDSYLLQLWPAPPGRDRVVRVTSEVAAYWHAVARGERR</sequence>
<dbReference type="STRING" id="264251.FB00_06380"/>
<dbReference type="Proteomes" id="UP000035265">
    <property type="component" value="Unassembled WGS sequence"/>
</dbReference>
<dbReference type="AlphaFoldDB" id="A0A0H2KPE4"/>
<gene>
    <name evidence="1" type="ORF">FB00_06380</name>
</gene>
<dbReference type="EMBL" id="JNBQ01000004">
    <property type="protein sequence ID" value="KLN35395.1"/>
    <property type="molecule type" value="Genomic_DNA"/>
</dbReference>
<dbReference type="PATRIC" id="fig|264251.5.peg.1301"/>
<reference evidence="1 2" key="1">
    <citation type="submission" date="2014-05" db="EMBL/GenBank/DDBJ databases">
        <title>Cellulosimicrobium funkei U11 genome.</title>
        <authorList>
            <person name="Hu C."/>
            <person name="Gong Y."/>
            <person name="Wan W."/>
            <person name="Jiang M."/>
        </authorList>
    </citation>
    <scope>NUCLEOTIDE SEQUENCE [LARGE SCALE GENOMIC DNA]</scope>
    <source>
        <strain evidence="1 2">U11</strain>
    </source>
</reference>
<proteinExistence type="predicted"/>
<keyword evidence="2" id="KW-1185">Reference proteome</keyword>
<dbReference type="RefSeq" id="WP_052877491.1">
    <property type="nucleotide sequence ID" value="NZ_JNBQ01000004.1"/>
</dbReference>
<name>A0A0H2KPE4_9MICO</name>
<organism evidence="1 2">
    <name type="scientific">Cellulosimicrobium funkei</name>
    <dbReference type="NCBI Taxonomy" id="264251"/>
    <lineage>
        <taxon>Bacteria</taxon>
        <taxon>Bacillati</taxon>
        <taxon>Actinomycetota</taxon>
        <taxon>Actinomycetes</taxon>
        <taxon>Micrococcales</taxon>
        <taxon>Promicromonosporaceae</taxon>
        <taxon>Cellulosimicrobium</taxon>
    </lineage>
</organism>
<comment type="caution">
    <text evidence="1">The sequence shown here is derived from an EMBL/GenBank/DDBJ whole genome shotgun (WGS) entry which is preliminary data.</text>
</comment>
<protein>
    <submittedName>
        <fullName evidence="1">Uncharacterized protein</fullName>
    </submittedName>
</protein>
<evidence type="ECO:0000313" key="1">
    <source>
        <dbReference type="EMBL" id="KLN35395.1"/>
    </source>
</evidence>